<dbReference type="InterPro" id="IPR004089">
    <property type="entry name" value="MCPsignal_dom"/>
</dbReference>
<dbReference type="SMART" id="SM00283">
    <property type="entry name" value="MA"/>
    <property type="match status" value="1"/>
</dbReference>
<evidence type="ECO:0000259" key="5">
    <source>
        <dbReference type="PROSITE" id="PS50111"/>
    </source>
</evidence>
<evidence type="ECO:0000256" key="4">
    <source>
        <dbReference type="SAM" id="Phobius"/>
    </source>
</evidence>
<keyword evidence="4" id="KW-0472">Membrane</keyword>
<dbReference type="Gene3D" id="1.10.287.950">
    <property type="entry name" value="Methyl-accepting chemotaxis protein"/>
    <property type="match status" value="1"/>
</dbReference>
<gene>
    <name evidence="6" type="ordered locus">Lcho_3795</name>
</gene>
<dbReference type="GO" id="GO:0007165">
    <property type="term" value="P:signal transduction"/>
    <property type="evidence" value="ECO:0007669"/>
    <property type="project" value="UniProtKB-KW"/>
</dbReference>
<dbReference type="KEGG" id="lch:Lcho_3795"/>
<keyword evidence="4" id="KW-0812">Transmembrane</keyword>
<keyword evidence="4" id="KW-1133">Transmembrane helix</keyword>
<name>B1Y6M1_LEPCP</name>
<accession>B1Y6M1</accession>
<dbReference type="GO" id="GO:0004888">
    <property type="term" value="F:transmembrane signaling receptor activity"/>
    <property type="evidence" value="ECO:0007669"/>
    <property type="project" value="InterPro"/>
</dbReference>
<evidence type="ECO:0000313" key="7">
    <source>
        <dbReference type="Proteomes" id="UP000001693"/>
    </source>
</evidence>
<dbReference type="eggNOG" id="COG0840">
    <property type="taxonomic scope" value="Bacteria"/>
</dbReference>
<dbReference type="SUPFAM" id="SSF58104">
    <property type="entry name" value="Methyl-accepting chemotaxis protein (MCP) signaling domain"/>
    <property type="match status" value="1"/>
</dbReference>
<dbReference type="Pfam" id="PF00015">
    <property type="entry name" value="MCPsignal"/>
    <property type="match status" value="1"/>
</dbReference>
<proteinExistence type="inferred from homology"/>
<sequence length="383" mass="41173" precursor="true">MNSADRPRALLLPPVGLALAGAVTTLVTTGSSWVGIVLALAQVAAGIGIGLWQSARHARMLAAISAHLASEQAFSAEVAPIWSGHIEASREQMEVAISALTRRFSGIVAKLATAVEAAGMSHATVQDSDNGLGAVFARSQHELGVVIEAQKAATTSMLTMLEKVQGLRRFVTDLQGMAADVAKIAQQSNLLALNAAIEAARFGEQGRGFAVVAKEFRLLSTMSGETGRSIDEKVGVIHAGILDACAVVREQVDQEEQSLVTTQTSVGRVLTEFKEITDTLLQSSTLLKDESTGIKSEIGDALIQLQFQDRVSQIMNHVKDNIERLPGYFQEHQQQYAQSGELLPIDAQMLLTELKNTYAMKDQHVIHQGEKAVQSTETEITFF</sequence>
<organism evidence="6 7">
    <name type="scientific">Leptothrix cholodnii (strain ATCC 51168 / LMG 8142 / SP-6)</name>
    <name type="common">Leptothrix discophora (strain SP-6)</name>
    <dbReference type="NCBI Taxonomy" id="395495"/>
    <lineage>
        <taxon>Bacteria</taxon>
        <taxon>Pseudomonadati</taxon>
        <taxon>Pseudomonadota</taxon>
        <taxon>Betaproteobacteria</taxon>
        <taxon>Burkholderiales</taxon>
        <taxon>Sphaerotilaceae</taxon>
        <taxon>Leptothrix</taxon>
    </lineage>
</organism>
<evidence type="ECO:0000256" key="2">
    <source>
        <dbReference type="ARBA" id="ARBA00029447"/>
    </source>
</evidence>
<feature type="domain" description="Methyl-accepting transducer" evidence="5">
    <location>
        <begin position="82"/>
        <end position="304"/>
    </location>
</feature>
<comment type="similarity">
    <text evidence="2">Belongs to the methyl-accepting chemotaxis (MCP) protein family.</text>
</comment>
<evidence type="ECO:0000313" key="6">
    <source>
        <dbReference type="EMBL" id="ACB36049.1"/>
    </source>
</evidence>
<dbReference type="InterPro" id="IPR004090">
    <property type="entry name" value="Chemotax_Me-accpt_rcpt"/>
</dbReference>
<protein>
    <submittedName>
        <fullName evidence="6">Methyl-accepting chemotaxis sensory transducer</fullName>
    </submittedName>
</protein>
<dbReference type="PRINTS" id="PR00260">
    <property type="entry name" value="CHEMTRNSDUCR"/>
</dbReference>
<dbReference type="PROSITE" id="PS50111">
    <property type="entry name" value="CHEMOTAXIS_TRANSDUC_2"/>
    <property type="match status" value="1"/>
</dbReference>
<keyword evidence="7" id="KW-1185">Reference proteome</keyword>
<reference evidence="6 7" key="1">
    <citation type="submission" date="2008-03" db="EMBL/GenBank/DDBJ databases">
        <title>Complete sequence of Leptothrix cholodnii SP-6.</title>
        <authorList>
            <consortium name="US DOE Joint Genome Institute"/>
            <person name="Copeland A."/>
            <person name="Lucas S."/>
            <person name="Lapidus A."/>
            <person name="Glavina del Rio T."/>
            <person name="Dalin E."/>
            <person name="Tice H."/>
            <person name="Bruce D."/>
            <person name="Goodwin L."/>
            <person name="Pitluck S."/>
            <person name="Chertkov O."/>
            <person name="Brettin T."/>
            <person name="Detter J.C."/>
            <person name="Han C."/>
            <person name="Kuske C.R."/>
            <person name="Schmutz J."/>
            <person name="Larimer F."/>
            <person name="Land M."/>
            <person name="Hauser L."/>
            <person name="Kyrpides N."/>
            <person name="Lykidis A."/>
            <person name="Emerson D."/>
            <person name="Richardson P."/>
        </authorList>
    </citation>
    <scope>NUCLEOTIDE SEQUENCE [LARGE SCALE GENOMIC DNA]</scope>
    <source>
        <strain evidence="7">ATCC 51168 / LMG 8142 / SP-6</strain>
    </source>
</reference>
<keyword evidence="1 3" id="KW-0807">Transducer</keyword>
<dbReference type="PANTHER" id="PTHR32089:SF112">
    <property type="entry name" value="LYSOZYME-LIKE PROTEIN-RELATED"/>
    <property type="match status" value="1"/>
</dbReference>
<dbReference type="GO" id="GO:0006935">
    <property type="term" value="P:chemotaxis"/>
    <property type="evidence" value="ECO:0007669"/>
    <property type="project" value="InterPro"/>
</dbReference>
<dbReference type="AlphaFoldDB" id="B1Y6M1"/>
<feature type="transmembrane region" description="Helical" evidence="4">
    <location>
        <begin position="32"/>
        <end position="52"/>
    </location>
</feature>
<dbReference type="Proteomes" id="UP000001693">
    <property type="component" value="Chromosome"/>
</dbReference>
<evidence type="ECO:0000256" key="1">
    <source>
        <dbReference type="ARBA" id="ARBA00023224"/>
    </source>
</evidence>
<dbReference type="GO" id="GO:0016020">
    <property type="term" value="C:membrane"/>
    <property type="evidence" value="ECO:0007669"/>
    <property type="project" value="InterPro"/>
</dbReference>
<dbReference type="EMBL" id="CP001013">
    <property type="protein sequence ID" value="ACB36049.1"/>
    <property type="molecule type" value="Genomic_DNA"/>
</dbReference>
<evidence type="ECO:0000256" key="3">
    <source>
        <dbReference type="PROSITE-ProRule" id="PRU00284"/>
    </source>
</evidence>
<dbReference type="PANTHER" id="PTHR32089">
    <property type="entry name" value="METHYL-ACCEPTING CHEMOTAXIS PROTEIN MCPB"/>
    <property type="match status" value="1"/>
</dbReference>
<dbReference type="HOGENOM" id="CLU_043262_2_0_4"/>
<dbReference type="STRING" id="395495.Lcho_3795"/>